<comment type="caution">
    <text evidence="12">The sequence shown here is derived from an EMBL/GenBank/DDBJ whole genome shotgun (WGS) entry which is preliminary data.</text>
</comment>
<accession>A0ABP0FEM6</accession>
<evidence type="ECO:0000256" key="8">
    <source>
        <dbReference type="ARBA" id="ARBA00022643"/>
    </source>
</evidence>
<proteinExistence type="inferred from homology"/>
<keyword evidence="7" id="KW-0285">Flavoprotein</keyword>
<dbReference type="NCBIfam" id="NF004231">
    <property type="entry name" value="PRK05679.1"/>
    <property type="match status" value="1"/>
</dbReference>
<dbReference type="NCBIfam" id="TIGR00558">
    <property type="entry name" value="pdxH"/>
    <property type="match status" value="1"/>
</dbReference>
<gene>
    <name evidence="12" type="ORF">CVLEPA_LOCUS8068</name>
</gene>
<keyword evidence="8" id="KW-0288">FMN</keyword>
<feature type="domain" description="Pyridoxamine 5'-phosphate oxidase N-terminal" evidence="10">
    <location>
        <begin position="69"/>
        <end position="179"/>
    </location>
</feature>
<feature type="domain" description="Pyridoxine 5'-phosphate oxidase dimerisation C-terminal" evidence="11">
    <location>
        <begin position="200"/>
        <end position="251"/>
    </location>
</feature>
<dbReference type="InterPro" id="IPR011576">
    <property type="entry name" value="Pyridox_Oxase_N"/>
</dbReference>
<dbReference type="Pfam" id="PF01243">
    <property type="entry name" value="PNPOx_N"/>
    <property type="match status" value="1"/>
</dbReference>
<dbReference type="HAMAP" id="MF_01629">
    <property type="entry name" value="PdxH"/>
    <property type="match status" value="1"/>
</dbReference>
<dbReference type="EMBL" id="CAWYQH010000046">
    <property type="protein sequence ID" value="CAK8678116.1"/>
    <property type="molecule type" value="Genomic_DNA"/>
</dbReference>
<comment type="similarity">
    <text evidence="5">Belongs to the pyridoxamine 5'-phosphate oxidase family.</text>
</comment>
<comment type="pathway">
    <text evidence="3">Cofactor metabolism; pyridoxal 5'-phosphate salvage; pyridoxal 5'-phosphate from pyridoxamine 5'-phosphate: step 1/1.</text>
</comment>
<organism evidence="12 13">
    <name type="scientific">Clavelina lepadiformis</name>
    <name type="common">Light-bulb sea squirt</name>
    <name type="synonym">Ascidia lepadiformis</name>
    <dbReference type="NCBI Taxonomy" id="159417"/>
    <lineage>
        <taxon>Eukaryota</taxon>
        <taxon>Metazoa</taxon>
        <taxon>Chordata</taxon>
        <taxon>Tunicata</taxon>
        <taxon>Ascidiacea</taxon>
        <taxon>Aplousobranchia</taxon>
        <taxon>Clavelinidae</taxon>
        <taxon>Clavelina</taxon>
    </lineage>
</organism>
<dbReference type="InterPro" id="IPR019576">
    <property type="entry name" value="Pyridoxamine_oxidase_dimer_C"/>
</dbReference>
<name>A0ABP0FEM6_CLALP</name>
<evidence type="ECO:0000256" key="4">
    <source>
        <dbReference type="ARBA" id="ARBA00005037"/>
    </source>
</evidence>
<dbReference type="SUPFAM" id="SSF50475">
    <property type="entry name" value="FMN-binding split barrel"/>
    <property type="match status" value="1"/>
</dbReference>
<dbReference type="PIRSF" id="PIRSF000190">
    <property type="entry name" value="Pyd_amn-ph_oxd"/>
    <property type="match status" value="1"/>
</dbReference>
<keyword evidence="13" id="KW-1185">Reference proteome</keyword>
<evidence type="ECO:0000256" key="2">
    <source>
        <dbReference type="ARBA" id="ARBA00003691"/>
    </source>
</evidence>
<dbReference type="EC" id="1.4.3.5" evidence="6"/>
<evidence type="ECO:0000256" key="6">
    <source>
        <dbReference type="ARBA" id="ARBA00012801"/>
    </source>
</evidence>
<dbReference type="InterPro" id="IPR012349">
    <property type="entry name" value="Split_barrel_FMN-bd"/>
</dbReference>
<dbReference type="Gene3D" id="2.30.110.10">
    <property type="entry name" value="Electron Transport, Fmn-binding Protein, Chain A"/>
    <property type="match status" value="1"/>
</dbReference>
<dbReference type="InterPro" id="IPR000659">
    <property type="entry name" value="Pyridox_Oxase"/>
</dbReference>
<evidence type="ECO:0000256" key="1">
    <source>
        <dbReference type="ARBA" id="ARBA00001917"/>
    </source>
</evidence>
<reference evidence="12 13" key="1">
    <citation type="submission" date="2024-02" db="EMBL/GenBank/DDBJ databases">
        <authorList>
            <person name="Daric V."/>
            <person name="Darras S."/>
        </authorList>
    </citation>
    <scope>NUCLEOTIDE SEQUENCE [LARGE SCALE GENOMIC DNA]</scope>
</reference>
<evidence type="ECO:0000313" key="13">
    <source>
        <dbReference type="Proteomes" id="UP001642483"/>
    </source>
</evidence>
<evidence type="ECO:0000259" key="11">
    <source>
        <dbReference type="Pfam" id="PF10590"/>
    </source>
</evidence>
<dbReference type="Proteomes" id="UP001642483">
    <property type="component" value="Unassembled WGS sequence"/>
</dbReference>
<comment type="cofactor">
    <cofactor evidence="1">
        <name>FMN</name>
        <dbReference type="ChEBI" id="CHEBI:58210"/>
    </cofactor>
</comment>
<evidence type="ECO:0000313" key="12">
    <source>
        <dbReference type="EMBL" id="CAK8678116.1"/>
    </source>
</evidence>
<comment type="pathway">
    <text evidence="4">Cofactor metabolism; pyridoxal 5'-phosphate salvage; pyridoxal 5'-phosphate from pyridoxine 5'-phosphate: step 1/1.</text>
</comment>
<evidence type="ECO:0000256" key="3">
    <source>
        <dbReference type="ARBA" id="ARBA00004738"/>
    </source>
</evidence>
<evidence type="ECO:0000256" key="7">
    <source>
        <dbReference type="ARBA" id="ARBA00022630"/>
    </source>
</evidence>
<dbReference type="Pfam" id="PF10590">
    <property type="entry name" value="PNP_phzG_C"/>
    <property type="match status" value="1"/>
</dbReference>
<keyword evidence="9" id="KW-0560">Oxidoreductase</keyword>
<sequence>MLALINRFTCSNLNLNTRLLSWKMLNVDPRNQYKTEKDAFTEDKLVSRNPYKQFESWFDEACNHPDIVEPNAMVLATVKKNKRPTARMVLMKGFDEDGFRFYTNYRSNKASELEDNPYAALVFYWFELNRSVRVEGRVEKLSKEVSEEYFSRRPRPSQFAAHVSQHQSSPISSREVLNQRELELEKVYPDGEPVPKPDFWGGYFVKPDLIEFWQGHATRICDRIVFTRKANISDNFLKQGEDGWIYQRLEP</sequence>
<evidence type="ECO:0000259" key="10">
    <source>
        <dbReference type="Pfam" id="PF01243"/>
    </source>
</evidence>
<comment type="function">
    <text evidence="2">Catalyzes the oxidation of either pyridoxine 5'-phosphate (PNP) or pyridoxamine 5'-phosphate (PMP) into pyridoxal 5'-phosphate (PLP).</text>
</comment>
<evidence type="ECO:0000256" key="9">
    <source>
        <dbReference type="ARBA" id="ARBA00023002"/>
    </source>
</evidence>
<dbReference type="PANTHER" id="PTHR10851:SF0">
    <property type="entry name" value="PYRIDOXINE-5'-PHOSPHATE OXIDASE"/>
    <property type="match status" value="1"/>
</dbReference>
<protein>
    <recommendedName>
        <fullName evidence="6">pyridoxal 5'-phosphate synthase</fullName>
        <ecNumber evidence="6">1.4.3.5</ecNumber>
    </recommendedName>
</protein>
<evidence type="ECO:0000256" key="5">
    <source>
        <dbReference type="ARBA" id="ARBA00007301"/>
    </source>
</evidence>
<dbReference type="PANTHER" id="PTHR10851">
    <property type="entry name" value="PYRIDOXINE-5-PHOSPHATE OXIDASE"/>
    <property type="match status" value="1"/>
</dbReference>